<dbReference type="EMBL" id="SWCI01000001">
    <property type="protein sequence ID" value="TKB51413.1"/>
    <property type="molecule type" value="Genomic_DNA"/>
</dbReference>
<name>A0A4U1BJ67_9GAMM</name>
<dbReference type="PANTHER" id="PTHR35602:SF3">
    <property type="entry name" value="ESTERASE YQIA"/>
    <property type="match status" value="1"/>
</dbReference>
<dbReference type="Pfam" id="PF05728">
    <property type="entry name" value="UPF0227"/>
    <property type="match status" value="1"/>
</dbReference>
<dbReference type="AlphaFoldDB" id="A0A4U1BJ67"/>
<dbReference type="OrthoDB" id="9814831at2"/>
<dbReference type="Proteomes" id="UP000305674">
    <property type="component" value="Unassembled WGS sequence"/>
</dbReference>
<sequence>MLLYIHGFNSSPGSQKAVLVRDYLARHHPDEPLAIPRLETSPEAAMAQLERLVRPALAAGEPLRMMGSSLGGYFASYLAENCGGRAVLINPAVRPYELLLDYLGLQENPYTGERYRVTEEHMAQLKALDTPVIRHPDRFLALLQSGDEVLDYRQGVDKYHHCQMVLESGGDHSFVGFDRHLAGACRFLGLA</sequence>
<reference evidence="1 2" key="1">
    <citation type="submission" date="2019-04" db="EMBL/GenBank/DDBJ databases">
        <authorList>
            <person name="Hwang J.C."/>
        </authorList>
    </citation>
    <scope>NUCLEOTIDE SEQUENCE [LARGE SCALE GENOMIC DNA]</scope>
    <source>
        <strain evidence="1 2">IMCC35001</strain>
    </source>
</reference>
<evidence type="ECO:0000313" key="2">
    <source>
        <dbReference type="Proteomes" id="UP000305674"/>
    </source>
</evidence>
<dbReference type="RefSeq" id="WP_136850947.1">
    <property type="nucleotide sequence ID" value="NZ_SWCI01000001.1"/>
</dbReference>
<keyword evidence="2" id="KW-1185">Reference proteome</keyword>
<proteinExistence type="predicted"/>
<accession>A0A4U1BJ67</accession>
<dbReference type="Gene3D" id="3.40.50.1820">
    <property type="entry name" value="alpha/beta hydrolase"/>
    <property type="match status" value="1"/>
</dbReference>
<dbReference type="SUPFAM" id="SSF53474">
    <property type="entry name" value="alpha/beta-Hydrolases"/>
    <property type="match status" value="1"/>
</dbReference>
<dbReference type="InterPro" id="IPR029058">
    <property type="entry name" value="AB_hydrolase_fold"/>
</dbReference>
<gene>
    <name evidence="1" type="ORF">FCL40_02340</name>
</gene>
<protein>
    <submittedName>
        <fullName evidence="1">Esterase YqiA</fullName>
    </submittedName>
</protein>
<comment type="caution">
    <text evidence="1">The sequence shown here is derived from an EMBL/GenBank/DDBJ whole genome shotgun (WGS) entry which is preliminary data.</text>
</comment>
<dbReference type="PANTHER" id="PTHR35602">
    <property type="entry name" value="ESTERASE YQIA-RELATED"/>
    <property type="match status" value="1"/>
</dbReference>
<evidence type="ECO:0000313" key="1">
    <source>
        <dbReference type="EMBL" id="TKB51413.1"/>
    </source>
</evidence>
<organism evidence="1 2">
    <name type="scientific">Ferrimonas sediminicola</name>
    <dbReference type="NCBI Taxonomy" id="2569538"/>
    <lineage>
        <taxon>Bacteria</taxon>
        <taxon>Pseudomonadati</taxon>
        <taxon>Pseudomonadota</taxon>
        <taxon>Gammaproteobacteria</taxon>
        <taxon>Alteromonadales</taxon>
        <taxon>Ferrimonadaceae</taxon>
        <taxon>Ferrimonas</taxon>
    </lineage>
</organism>
<dbReference type="InterPro" id="IPR008886">
    <property type="entry name" value="UPF0227/Esterase_YqiA"/>
</dbReference>